<name>A0A2Z3RZP3_9MICO</name>
<protein>
    <submittedName>
        <fullName evidence="2">Antitoxin VapB</fullName>
    </submittedName>
</protein>
<dbReference type="SUPFAM" id="SSF89447">
    <property type="entry name" value="AbrB/MazE/MraZ-like"/>
    <property type="match status" value="1"/>
</dbReference>
<organism evidence="2 3">
    <name type="scientific">Aurantimicrobium photophilum</name>
    <dbReference type="NCBI Taxonomy" id="1987356"/>
    <lineage>
        <taxon>Bacteria</taxon>
        <taxon>Bacillati</taxon>
        <taxon>Actinomycetota</taxon>
        <taxon>Actinomycetes</taxon>
        <taxon>Micrococcales</taxon>
        <taxon>Microbacteriaceae</taxon>
        <taxon>Aurantimicrobium</taxon>
    </lineage>
</organism>
<dbReference type="InterPro" id="IPR047976">
    <property type="entry name" value="Anti_VapB2-like"/>
</dbReference>
<dbReference type="EMBL" id="CP023994">
    <property type="protein sequence ID" value="AWR21940.1"/>
    <property type="molecule type" value="Genomic_DNA"/>
</dbReference>
<sequence>MTSSKIFYNNTTQAVRLPKDVAFPLEVTEVDIFIQGETRVIAPKGQSLVAWMQTGPHFTSDFMVDRDQPPMPEDEEGIFE</sequence>
<dbReference type="OrthoDB" id="5298361at2"/>
<dbReference type="Gene3D" id="2.10.260.10">
    <property type="match status" value="1"/>
</dbReference>
<reference evidence="2 3" key="1">
    <citation type="submission" date="2017-10" db="EMBL/GenBank/DDBJ databases">
        <title>Genome of an Actinobacterium that displays light-enhanced growth.</title>
        <authorList>
            <person name="Maresca J.A."/>
            <person name="Hempel P."/>
            <person name="Shevchenko O."/>
            <person name="Miller K.J."/>
            <person name="Hahn M.W."/>
        </authorList>
    </citation>
    <scope>NUCLEOTIDE SEQUENCE [LARGE SCALE GENOMIC DNA]</scope>
    <source>
        <strain evidence="2 3">MWH-Mo1</strain>
    </source>
</reference>
<feature type="region of interest" description="Disordered" evidence="1">
    <location>
        <begin position="60"/>
        <end position="80"/>
    </location>
</feature>
<evidence type="ECO:0000256" key="1">
    <source>
        <dbReference type="SAM" id="MobiDB-lite"/>
    </source>
</evidence>
<proteinExistence type="predicted"/>
<dbReference type="InterPro" id="IPR037914">
    <property type="entry name" value="SpoVT-AbrB_sf"/>
</dbReference>
<dbReference type="KEGG" id="aum:AURMO_01349"/>
<evidence type="ECO:0000313" key="2">
    <source>
        <dbReference type="EMBL" id="AWR21940.1"/>
    </source>
</evidence>
<dbReference type="InterPro" id="IPR051734">
    <property type="entry name" value="VapB_TA_antitoxins"/>
</dbReference>
<accession>A0A2Z3RZP3</accession>
<dbReference type="PANTHER" id="PTHR37550:SF3">
    <property type="entry name" value="ANTITOXIN VAPB1"/>
    <property type="match status" value="1"/>
</dbReference>
<keyword evidence="3" id="KW-1185">Reference proteome</keyword>
<evidence type="ECO:0000313" key="3">
    <source>
        <dbReference type="Proteomes" id="UP000246894"/>
    </source>
</evidence>
<dbReference type="RefSeq" id="WP_110234907.1">
    <property type="nucleotide sequence ID" value="NZ_CP023994.1"/>
</dbReference>
<dbReference type="PANTHER" id="PTHR37550">
    <property type="entry name" value="ANTITOXIN VAPB1"/>
    <property type="match status" value="1"/>
</dbReference>
<dbReference type="NCBIfam" id="NF040493">
    <property type="entry name" value="TA_anti_VapB"/>
    <property type="match status" value="1"/>
</dbReference>
<gene>
    <name evidence="2" type="ORF">AURMO_01349</name>
</gene>
<dbReference type="AlphaFoldDB" id="A0A2Z3RZP3"/>
<dbReference type="Proteomes" id="UP000246894">
    <property type="component" value="Chromosome"/>
</dbReference>